<dbReference type="GO" id="GO:0016020">
    <property type="term" value="C:membrane"/>
    <property type="evidence" value="ECO:0007669"/>
    <property type="project" value="InterPro"/>
</dbReference>
<dbReference type="PIRSF" id="PIRSF038991">
    <property type="entry name" value="Protein_AbrB"/>
    <property type="match status" value="1"/>
</dbReference>
<keyword evidence="1" id="KW-1133">Transmembrane helix</keyword>
<feature type="transmembrane region" description="Helical" evidence="1">
    <location>
        <begin position="338"/>
        <end position="356"/>
    </location>
</feature>
<sequence>MELIHILATLFIAVAGFLVARRIGIPVPAMIGSMLAVGIVSAFTGFTEMPAPIKAISQGISGAFIGLSISRRDVRNVPHMIKPLILLITLLTVNTISLGIVFHVFFGWDLMTGLLSCVAGGIADVSLIAMDLDADASTVAIMQTLRLATVLAFLPSWVQFMTRNIDEEEDSGPSLDMSHVDNPTVLDRFINTQRRKTAFTLIIALTCGAVGYASGIPAGSLVCSLIVVAALNIFTDACAMPMTIKRIAQVLAGSLVGSSVTPETISHLNTIVGPVIIMMTMYMIVNFTFSKIATKTGMLDMKSALFASSPGGASDMALIAGDLGADLAKIAVLQICRVIYASALMPQVAILVVRLMA</sequence>
<dbReference type="AlphaFoldDB" id="A0AAW7JP50"/>
<dbReference type="InterPro" id="IPR017516">
    <property type="entry name" value="AbrB_dup"/>
</dbReference>
<reference evidence="2" key="2">
    <citation type="submission" date="2023-08" db="EMBL/GenBank/DDBJ databases">
        <title>Identification and characterization of horizontal gene transfer across gut microbiota members of farm animals based on homology search.</title>
        <authorList>
            <person name="Schwarzerova J."/>
            <person name="Nykrynova M."/>
            <person name="Jureckova K."/>
            <person name="Cejkova D."/>
            <person name="Rychlik I."/>
        </authorList>
    </citation>
    <scope>NUCLEOTIDE SEQUENCE</scope>
    <source>
        <strain evidence="2">15_COKtk</strain>
    </source>
</reference>
<comment type="caution">
    <text evidence="2">The sequence shown here is derived from an EMBL/GenBank/DDBJ whole genome shotgun (WGS) entry which is preliminary data.</text>
</comment>
<protein>
    <submittedName>
        <fullName evidence="2">AbrB family transcriptional regulator</fullName>
    </submittedName>
</protein>
<dbReference type="InterPro" id="IPR007820">
    <property type="entry name" value="AbrB_fam"/>
</dbReference>
<accession>A0AAW7JP50</accession>
<gene>
    <name evidence="2" type="ORF">QVN40_03745</name>
</gene>
<dbReference type="RefSeq" id="WP_289826812.1">
    <property type="nucleotide sequence ID" value="NZ_JAUEIR010000003.1"/>
</dbReference>
<evidence type="ECO:0000256" key="1">
    <source>
        <dbReference type="SAM" id="Phobius"/>
    </source>
</evidence>
<keyword evidence="1" id="KW-0472">Membrane</keyword>
<dbReference type="GO" id="GO:0010468">
    <property type="term" value="P:regulation of gene expression"/>
    <property type="evidence" value="ECO:0007669"/>
    <property type="project" value="InterPro"/>
</dbReference>
<feature type="transmembrane region" description="Helical" evidence="1">
    <location>
        <begin position="271"/>
        <end position="289"/>
    </location>
</feature>
<proteinExistence type="predicted"/>
<feature type="transmembrane region" description="Helical" evidence="1">
    <location>
        <begin position="197"/>
        <end position="213"/>
    </location>
</feature>
<dbReference type="PANTHER" id="PTHR38457">
    <property type="entry name" value="REGULATOR ABRB-RELATED"/>
    <property type="match status" value="1"/>
</dbReference>
<feature type="transmembrane region" description="Helical" evidence="1">
    <location>
        <begin position="30"/>
        <end position="47"/>
    </location>
</feature>
<reference evidence="2" key="1">
    <citation type="submission" date="2023-06" db="EMBL/GenBank/DDBJ databases">
        <authorList>
            <person name="Zeman M."/>
            <person name="Kubasova T."/>
            <person name="Jahodarova E."/>
            <person name="Nykrynova M."/>
            <person name="Rychlik I."/>
        </authorList>
    </citation>
    <scope>NUCLEOTIDE SEQUENCE</scope>
    <source>
        <strain evidence="2">15_COKtk</strain>
    </source>
</reference>
<feature type="transmembrane region" description="Helical" evidence="1">
    <location>
        <begin position="84"/>
        <end position="106"/>
    </location>
</feature>
<dbReference type="Pfam" id="PF05145">
    <property type="entry name" value="AbrB"/>
    <property type="match status" value="2"/>
</dbReference>
<dbReference type="EMBL" id="JAUEIR010000003">
    <property type="protein sequence ID" value="MDN0068817.1"/>
    <property type="molecule type" value="Genomic_DNA"/>
</dbReference>
<dbReference type="Proteomes" id="UP001168505">
    <property type="component" value="Unassembled WGS sequence"/>
</dbReference>
<name>A0AAW7JP50_9ACTN</name>
<feature type="transmembrane region" description="Helical" evidence="1">
    <location>
        <begin position="136"/>
        <end position="154"/>
    </location>
</feature>
<evidence type="ECO:0000313" key="2">
    <source>
        <dbReference type="EMBL" id="MDN0068817.1"/>
    </source>
</evidence>
<dbReference type="NCBIfam" id="TIGR03082">
    <property type="entry name" value="Gneg_AbrB_dup"/>
    <property type="match status" value="2"/>
</dbReference>
<dbReference type="PANTHER" id="PTHR38457:SF1">
    <property type="entry name" value="REGULATOR ABRB-RELATED"/>
    <property type="match status" value="1"/>
</dbReference>
<keyword evidence="1" id="KW-0812">Transmembrane</keyword>
<evidence type="ECO:0000313" key="3">
    <source>
        <dbReference type="Proteomes" id="UP001168505"/>
    </source>
</evidence>
<organism evidence="2 3">
    <name type="scientific">Collinsella ihumii</name>
    <dbReference type="NCBI Taxonomy" id="1720204"/>
    <lineage>
        <taxon>Bacteria</taxon>
        <taxon>Bacillati</taxon>
        <taxon>Actinomycetota</taxon>
        <taxon>Coriobacteriia</taxon>
        <taxon>Coriobacteriales</taxon>
        <taxon>Coriobacteriaceae</taxon>
        <taxon>Collinsella</taxon>
    </lineage>
</organism>